<name>M2B816_9BACT</name>
<dbReference type="EMBL" id="ANMO01000084">
    <property type="protein sequence ID" value="EMB17863.1"/>
    <property type="molecule type" value="Genomic_DNA"/>
</dbReference>
<dbReference type="Proteomes" id="UP000011529">
    <property type="component" value="Unassembled WGS sequence"/>
</dbReference>
<dbReference type="AlphaFoldDB" id="M2B816"/>
<evidence type="ECO:0000313" key="1">
    <source>
        <dbReference type="EMBL" id="EMB17863.1"/>
    </source>
</evidence>
<reference evidence="1" key="2">
    <citation type="journal article" date="2013" name="Mar. Genomics">
        <title>Expression of sulfatases in Rhodopirellula baltica and the diversity of sulfatases in the genus Rhodopirellula.</title>
        <authorList>
            <person name="Wegner C.E."/>
            <person name="Richter-Heitmann T."/>
            <person name="Klindworth A."/>
            <person name="Klockow C."/>
            <person name="Richter M."/>
            <person name="Achstetter T."/>
            <person name="Glockner F.O."/>
            <person name="Harder J."/>
        </authorList>
    </citation>
    <scope>NUCLEOTIDE SEQUENCE [LARGE SCALE GENOMIC DNA]</scope>
    <source>
        <strain evidence="1">6C</strain>
    </source>
</reference>
<evidence type="ECO:0000313" key="2">
    <source>
        <dbReference type="Proteomes" id="UP000011529"/>
    </source>
</evidence>
<sequence length="57" mass="6536">MEVNQVQIETRKKHAVCHPHTVRENSNMMIRLPRFSQYRGGSFATGGGFFVSDIQIE</sequence>
<protein>
    <submittedName>
        <fullName evidence="1">Uncharacterized protein</fullName>
    </submittedName>
</protein>
<comment type="caution">
    <text evidence="1">The sequence shown here is derived from an EMBL/GenBank/DDBJ whole genome shotgun (WGS) entry which is preliminary data.</text>
</comment>
<keyword evidence="2" id="KW-1185">Reference proteome</keyword>
<dbReference type="PATRIC" id="fig|1263867.3.peg.1500"/>
<accession>M2B816</accession>
<proteinExistence type="predicted"/>
<reference evidence="1" key="1">
    <citation type="submission" date="2012-11" db="EMBL/GenBank/DDBJ databases">
        <title>Permanent draft genomes of Rhodopirellula europaea strain SH398 and 6C.</title>
        <authorList>
            <person name="Richter M."/>
            <person name="Richter-Heitmann T."/>
            <person name="Frank C."/>
            <person name="Harder J."/>
            <person name="Glockner F.O."/>
        </authorList>
    </citation>
    <scope>NUCLEOTIDE SEQUENCE</scope>
    <source>
        <strain evidence="1">6C</strain>
    </source>
</reference>
<organism evidence="1 2">
    <name type="scientific">Rhodopirellula europaea 6C</name>
    <dbReference type="NCBI Taxonomy" id="1263867"/>
    <lineage>
        <taxon>Bacteria</taxon>
        <taxon>Pseudomonadati</taxon>
        <taxon>Planctomycetota</taxon>
        <taxon>Planctomycetia</taxon>
        <taxon>Pirellulales</taxon>
        <taxon>Pirellulaceae</taxon>
        <taxon>Rhodopirellula</taxon>
    </lineage>
</organism>
<gene>
    <name evidence="1" type="ORF">RE6C_01417</name>
</gene>